<evidence type="ECO:0000313" key="2">
    <source>
        <dbReference type="EMBL" id="CAG8782975.1"/>
    </source>
</evidence>
<comment type="caution">
    <text evidence="2">The sequence shown here is derived from an EMBL/GenBank/DDBJ whole genome shotgun (WGS) entry which is preliminary data.</text>
</comment>
<keyword evidence="3" id="KW-1185">Reference proteome</keyword>
<dbReference type="EMBL" id="CAJVQB010017155">
    <property type="protein sequence ID" value="CAG8782975.1"/>
    <property type="molecule type" value="Genomic_DNA"/>
</dbReference>
<reference evidence="2 3" key="1">
    <citation type="submission" date="2021-06" db="EMBL/GenBank/DDBJ databases">
        <authorList>
            <person name="Kallberg Y."/>
            <person name="Tangrot J."/>
            <person name="Rosling A."/>
        </authorList>
    </citation>
    <scope>NUCLEOTIDE SEQUENCE [LARGE SCALE GENOMIC DNA]</scope>
    <source>
        <strain evidence="2 3">120-4 pot B 10/14</strain>
    </source>
</reference>
<feature type="region of interest" description="Disordered" evidence="1">
    <location>
        <begin position="113"/>
        <end position="132"/>
    </location>
</feature>
<evidence type="ECO:0000313" key="3">
    <source>
        <dbReference type="Proteomes" id="UP000789901"/>
    </source>
</evidence>
<protein>
    <submittedName>
        <fullName evidence="2">16175_t:CDS:1</fullName>
    </submittedName>
</protein>
<proteinExistence type="predicted"/>
<organism evidence="2 3">
    <name type="scientific">Gigaspora margarita</name>
    <dbReference type="NCBI Taxonomy" id="4874"/>
    <lineage>
        <taxon>Eukaryota</taxon>
        <taxon>Fungi</taxon>
        <taxon>Fungi incertae sedis</taxon>
        <taxon>Mucoromycota</taxon>
        <taxon>Glomeromycotina</taxon>
        <taxon>Glomeromycetes</taxon>
        <taxon>Diversisporales</taxon>
        <taxon>Gigasporaceae</taxon>
        <taxon>Gigaspora</taxon>
    </lineage>
</organism>
<dbReference type="Proteomes" id="UP000789901">
    <property type="component" value="Unassembled WGS sequence"/>
</dbReference>
<accession>A0ABN7VMS2</accession>
<gene>
    <name evidence="2" type="ORF">GMARGA_LOCUS19999</name>
</gene>
<sequence length="132" mass="15402">DETSKRDKLIKELELAIANEIEQKGDIDKSKRFTATSMLECLKSKVEEEELNENEILKLQTIQGWIARYSAQYRQKMAEKSIEASYNRINFLLLILRDLSKLHMVQDLTRSQIQDPNNSRSQISRTTSIQNN</sequence>
<feature type="non-terminal residue" evidence="2">
    <location>
        <position position="1"/>
    </location>
</feature>
<name>A0ABN7VMS2_GIGMA</name>
<evidence type="ECO:0000256" key="1">
    <source>
        <dbReference type="SAM" id="MobiDB-lite"/>
    </source>
</evidence>